<keyword evidence="2" id="KW-1185">Reference proteome</keyword>
<dbReference type="STRING" id="1314785.A0A165B307"/>
<dbReference type="Proteomes" id="UP000076871">
    <property type="component" value="Unassembled WGS sequence"/>
</dbReference>
<dbReference type="OrthoDB" id="5599163at2759"/>
<dbReference type="AlphaFoldDB" id="A0A165B307"/>
<dbReference type="InParanoid" id="A0A165B307"/>
<dbReference type="EMBL" id="KV427696">
    <property type="protein sequence ID" value="KZT00126.1"/>
    <property type="molecule type" value="Genomic_DNA"/>
</dbReference>
<feature type="non-terminal residue" evidence="1">
    <location>
        <position position="1"/>
    </location>
</feature>
<protein>
    <submittedName>
        <fullName evidence="1">Uncharacterized protein</fullName>
    </submittedName>
</protein>
<organism evidence="1 2">
    <name type="scientific">Laetiporus sulphureus 93-53</name>
    <dbReference type="NCBI Taxonomy" id="1314785"/>
    <lineage>
        <taxon>Eukaryota</taxon>
        <taxon>Fungi</taxon>
        <taxon>Dikarya</taxon>
        <taxon>Basidiomycota</taxon>
        <taxon>Agaricomycotina</taxon>
        <taxon>Agaricomycetes</taxon>
        <taxon>Polyporales</taxon>
        <taxon>Laetiporus</taxon>
    </lineage>
</organism>
<dbReference type="GeneID" id="63820172"/>
<gene>
    <name evidence="1" type="ORF">LAESUDRAFT_608864</name>
</gene>
<reference evidence="1 2" key="1">
    <citation type="journal article" date="2016" name="Mol. Biol. Evol.">
        <title>Comparative Genomics of Early-Diverging Mushroom-Forming Fungi Provides Insights into the Origins of Lignocellulose Decay Capabilities.</title>
        <authorList>
            <person name="Nagy L.G."/>
            <person name="Riley R."/>
            <person name="Tritt A."/>
            <person name="Adam C."/>
            <person name="Daum C."/>
            <person name="Floudas D."/>
            <person name="Sun H."/>
            <person name="Yadav J.S."/>
            <person name="Pangilinan J."/>
            <person name="Larsson K.H."/>
            <person name="Matsuura K."/>
            <person name="Barry K."/>
            <person name="Labutti K."/>
            <person name="Kuo R."/>
            <person name="Ohm R.A."/>
            <person name="Bhattacharya S.S."/>
            <person name="Shirouzu T."/>
            <person name="Yoshinaga Y."/>
            <person name="Martin F.M."/>
            <person name="Grigoriev I.V."/>
            <person name="Hibbett D.S."/>
        </authorList>
    </citation>
    <scope>NUCLEOTIDE SEQUENCE [LARGE SCALE GENOMIC DNA]</scope>
    <source>
        <strain evidence="1 2">93-53</strain>
    </source>
</reference>
<feature type="non-terminal residue" evidence="1">
    <location>
        <position position="121"/>
    </location>
</feature>
<proteinExistence type="predicted"/>
<evidence type="ECO:0000313" key="1">
    <source>
        <dbReference type="EMBL" id="KZT00126.1"/>
    </source>
</evidence>
<name>A0A165B307_9APHY</name>
<dbReference type="RefSeq" id="XP_040757866.1">
    <property type="nucleotide sequence ID" value="XM_040903141.1"/>
</dbReference>
<sequence>YKKVTNQVKPIATTLPEEFRIMRRKPSDPFEGLPVLPTHLAEYVPWGRYTREWCEALDILGSDFLWPEEAKLVDFLMCIHNKTFAWDESEKGQFWEEYFDPVIILTVEHVPWVLRNMPIPP</sequence>
<evidence type="ECO:0000313" key="2">
    <source>
        <dbReference type="Proteomes" id="UP000076871"/>
    </source>
</evidence>
<accession>A0A165B307</accession>